<reference evidence="1" key="1">
    <citation type="journal article" date="2015" name="Nature">
        <title>Complex archaea that bridge the gap between prokaryotes and eukaryotes.</title>
        <authorList>
            <person name="Spang A."/>
            <person name="Saw J.H."/>
            <person name="Jorgensen S.L."/>
            <person name="Zaremba-Niedzwiedzka K."/>
            <person name="Martijn J."/>
            <person name="Lind A.E."/>
            <person name="van Eijk R."/>
            <person name="Schleper C."/>
            <person name="Guy L."/>
            <person name="Ettema T.J."/>
        </authorList>
    </citation>
    <scope>NUCLEOTIDE SEQUENCE</scope>
</reference>
<proteinExistence type="predicted"/>
<comment type="caution">
    <text evidence="1">The sequence shown here is derived from an EMBL/GenBank/DDBJ whole genome shotgun (WGS) entry which is preliminary data.</text>
</comment>
<organism evidence="1">
    <name type="scientific">marine sediment metagenome</name>
    <dbReference type="NCBI Taxonomy" id="412755"/>
    <lineage>
        <taxon>unclassified sequences</taxon>
        <taxon>metagenomes</taxon>
        <taxon>ecological metagenomes</taxon>
    </lineage>
</organism>
<name>A0A0F9IEV9_9ZZZZ</name>
<protein>
    <submittedName>
        <fullName evidence="1">Uncharacterized protein</fullName>
    </submittedName>
</protein>
<sequence>MAFPTSPSNGDEYTNALGTVYKYLTADDKWYIISAPINLNDLAEKDHISLDNVTANQHHTPITLGSSVARLGYAGGATEGLGYVLLNAVNEDCTATFFVDSSIDASEDIIFTFVFRCGTADANLSLTRYVGAQKTDVSEGFSFNVDGGTGFTVNVSANQWGITKYQYTLAAANFDSGDMITMWFRLSEAAREVRVHCVHLQWTWA</sequence>
<accession>A0A0F9IEV9</accession>
<gene>
    <name evidence="1" type="ORF">LCGC14_1667550</name>
</gene>
<dbReference type="AlphaFoldDB" id="A0A0F9IEV9"/>
<dbReference type="EMBL" id="LAZR01014260">
    <property type="protein sequence ID" value="KKM18264.1"/>
    <property type="molecule type" value="Genomic_DNA"/>
</dbReference>
<evidence type="ECO:0000313" key="1">
    <source>
        <dbReference type="EMBL" id="KKM18264.1"/>
    </source>
</evidence>